<organism evidence="10 11">
    <name type="scientific">Rhizodiscina lignyota</name>
    <dbReference type="NCBI Taxonomy" id="1504668"/>
    <lineage>
        <taxon>Eukaryota</taxon>
        <taxon>Fungi</taxon>
        <taxon>Dikarya</taxon>
        <taxon>Ascomycota</taxon>
        <taxon>Pezizomycotina</taxon>
        <taxon>Dothideomycetes</taxon>
        <taxon>Pleosporomycetidae</taxon>
        <taxon>Aulographales</taxon>
        <taxon>Rhizodiscinaceae</taxon>
        <taxon>Rhizodiscina</taxon>
    </lineage>
</organism>
<dbReference type="GO" id="GO:0016020">
    <property type="term" value="C:membrane"/>
    <property type="evidence" value="ECO:0007669"/>
    <property type="project" value="UniProtKB-SubCell"/>
</dbReference>
<feature type="region of interest" description="Disordered" evidence="7">
    <location>
        <begin position="1"/>
        <end position="27"/>
    </location>
</feature>
<evidence type="ECO:0000256" key="8">
    <source>
        <dbReference type="SAM" id="Phobius"/>
    </source>
</evidence>
<keyword evidence="5 8" id="KW-0472">Membrane</keyword>
<feature type="transmembrane region" description="Helical" evidence="8">
    <location>
        <begin position="89"/>
        <end position="113"/>
    </location>
</feature>
<dbReference type="Proteomes" id="UP000799772">
    <property type="component" value="Unassembled WGS sequence"/>
</dbReference>
<keyword evidence="3 8" id="KW-0812">Transmembrane</keyword>
<keyword evidence="2" id="KW-0813">Transport</keyword>
<feature type="transmembrane region" description="Helical" evidence="8">
    <location>
        <begin position="355"/>
        <end position="375"/>
    </location>
</feature>
<gene>
    <name evidence="10" type="ORF">NA57DRAFT_47160</name>
</gene>
<feature type="transmembrane region" description="Helical" evidence="8">
    <location>
        <begin position="415"/>
        <end position="434"/>
    </location>
</feature>
<feature type="domain" description="Major facilitator superfamily (MFS) profile" evidence="9">
    <location>
        <begin position="89"/>
        <end position="504"/>
    </location>
</feature>
<feature type="transmembrane region" description="Helical" evidence="8">
    <location>
        <begin position="227"/>
        <end position="245"/>
    </location>
</feature>
<name>A0A9P4I666_9PEZI</name>
<sequence>MESKTEETAAPITAAPTEYHAHEKDPVEKEVKEIAHLERALSPTADSIVKEHVDFNRIDPEVAKYATQEHVIVSEADDKRLKRAIDLRVLTVMVFTYFLQALDKGTMSFASIMNIRQDLHLVGQQYSWLTTCIYIAILIVEYPVNYLIQRLPIGKMLGGAIIMWGAILALHAACTSFASLVTVRTLLGIFEAICQPSFLVLSSMWYKRSEQAEAVTYWYMMNGGQQIVGGLLAYCFTLLGEGHAINSWQAIFITYGCFSVLWGFFVLWWLPDSPMRAKCFSEEDKTLIVERVRGNQTGLQNRKWRREQFIEALLDPQTYCYCLIQICTTLPTSGLGAFANIIITGFNFTILQTQLLAMVLGAVIIIILLTSTWLVKKTGQNCIVMGLYVIPSFMGTIVLMTVINKNTATKAGLLISYYIALSFWAAQTLAMSMISRNIGGQTKKSVVVAMNFVAWSAGNAAGPQVFLAWDAPRYFIAFATHIGCYALLVVVIAFLWWYLRWQNQKKDRLAADGLVEADPNRVVHAWDDLSDKENLGFRYIY</sequence>
<evidence type="ECO:0000256" key="4">
    <source>
        <dbReference type="ARBA" id="ARBA00022989"/>
    </source>
</evidence>
<evidence type="ECO:0000256" key="2">
    <source>
        <dbReference type="ARBA" id="ARBA00022448"/>
    </source>
</evidence>
<evidence type="ECO:0000313" key="11">
    <source>
        <dbReference type="Proteomes" id="UP000799772"/>
    </source>
</evidence>
<dbReference type="FunFam" id="1.20.1250.20:FF:000064">
    <property type="entry name" value="MFS allantoate transporter"/>
    <property type="match status" value="1"/>
</dbReference>
<comment type="similarity">
    <text evidence="6">Belongs to the major facilitator superfamily. Allantoate permease family.</text>
</comment>
<feature type="transmembrane region" description="Helical" evidence="8">
    <location>
        <begin position="475"/>
        <end position="499"/>
    </location>
</feature>
<feature type="transmembrane region" description="Helical" evidence="8">
    <location>
        <begin position="125"/>
        <end position="144"/>
    </location>
</feature>
<evidence type="ECO:0000256" key="7">
    <source>
        <dbReference type="SAM" id="MobiDB-lite"/>
    </source>
</evidence>
<dbReference type="InterPro" id="IPR020846">
    <property type="entry name" value="MFS_dom"/>
</dbReference>
<feature type="transmembrane region" description="Helical" evidence="8">
    <location>
        <begin position="382"/>
        <end position="403"/>
    </location>
</feature>
<evidence type="ECO:0000256" key="1">
    <source>
        <dbReference type="ARBA" id="ARBA00004141"/>
    </source>
</evidence>
<feature type="transmembrane region" description="Helical" evidence="8">
    <location>
        <begin position="156"/>
        <end position="180"/>
    </location>
</feature>
<dbReference type="EMBL" id="ML978135">
    <property type="protein sequence ID" value="KAF2094203.1"/>
    <property type="molecule type" value="Genomic_DNA"/>
</dbReference>
<comment type="caution">
    <text evidence="10">The sequence shown here is derived from an EMBL/GenBank/DDBJ whole genome shotgun (WGS) entry which is preliminary data.</text>
</comment>
<feature type="transmembrane region" description="Helical" evidence="8">
    <location>
        <begin position="319"/>
        <end position="343"/>
    </location>
</feature>
<dbReference type="InterPro" id="IPR036259">
    <property type="entry name" value="MFS_trans_sf"/>
</dbReference>
<keyword evidence="4 8" id="KW-1133">Transmembrane helix</keyword>
<dbReference type="InterPro" id="IPR011701">
    <property type="entry name" value="MFS"/>
</dbReference>
<evidence type="ECO:0000256" key="6">
    <source>
        <dbReference type="ARBA" id="ARBA00037968"/>
    </source>
</evidence>
<dbReference type="Pfam" id="PF07690">
    <property type="entry name" value="MFS_1"/>
    <property type="match status" value="1"/>
</dbReference>
<comment type="subcellular location">
    <subcellularLocation>
        <location evidence="1">Membrane</location>
        <topology evidence="1">Multi-pass membrane protein</topology>
    </subcellularLocation>
</comment>
<dbReference type="GO" id="GO:0033229">
    <property type="term" value="F:cysteine transmembrane transporter activity"/>
    <property type="evidence" value="ECO:0007669"/>
    <property type="project" value="TreeGrafter"/>
</dbReference>
<feature type="transmembrane region" description="Helical" evidence="8">
    <location>
        <begin position="186"/>
        <end position="206"/>
    </location>
</feature>
<protein>
    <submittedName>
        <fullName evidence="10">MFS general substrate transporter</fullName>
    </submittedName>
</protein>
<dbReference type="PANTHER" id="PTHR43791">
    <property type="entry name" value="PERMEASE-RELATED"/>
    <property type="match status" value="1"/>
</dbReference>
<feature type="compositionally biased region" description="Low complexity" evidence="7">
    <location>
        <begin position="8"/>
        <end position="18"/>
    </location>
</feature>
<keyword evidence="11" id="KW-1185">Reference proteome</keyword>
<dbReference type="OrthoDB" id="6730379at2759"/>
<dbReference type="SUPFAM" id="SSF103473">
    <property type="entry name" value="MFS general substrate transporter"/>
    <property type="match status" value="1"/>
</dbReference>
<evidence type="ECO:0000256" key="5">
    <source>
        <dbReference type="ARBA" id="ARBA00023136"/>
    </source>
</evidence>
<evidence type="ECO:0000259" key="9">
    <source>
        <dbReference type="PROSITE" id="PS50850"/>
    </source>
</evidence>
<proteinExistence type="inferred from homology"/>
<dbReference type="Gene3D" id="1.20.1250.20">
    <property type="entry name" value="MFS general substrate transporter like domains"/>
    <property type="match status" value="1"/>
</dbReference>
<reference evidence="10" key="1">
    <citation type="journal article" date="2020" name="Stud. Mycol.">
        <title>101 Dothideomycetes genomes: a test case for predicting lifestyles and emergence of pathogens.</title>
        <authorList>
            <person name="Haridas S."/>
            <person name="Albert R."/>
            <person name="Binder M."/>
            <person name="Bloem J."/>
            <person name="Labutti K."/>
            <person name="Salamov A."/>
            <person name="Andreopoulos B."/>
            <person name="Baker S."/>
            <person name="Barry K."/>
            <person name="Bills G."/>
            <person name="Bluhm B."/>
            <person name="Cannon C."/>
            <person name="Castanera R."/>
            <person name="Culley D."/>
            <person name="Daum C."/>
            <person name="Ezra D."/>
            <person name="Gonzalez J."/>
            <person name="Henrissat B."/>
            <person name="Kuo A."/>
            <person name="Liang C."/>
            <person name="Lipzen A."/>
            <person name="Lutzoni F."/>
            <person name="Magnuson J."/>
            <person name="Mondo S."/>
            <person name="Nolan M."/>
            <person name="Ohm R."/>
            <person name="Pangilinan J."/>
            <person name="Park H.-J."/>
            <person name="Ramirez L."/>
            <person name="Alfaro M."/>
            <person name="Sun H."/>
            <person name="Tritt A."/>
            <person name="Yoshinaga Y."/>
            <person name="Zwiers L.-H."/>
            <person name="Turgeon B."/>
            <person name="Goodwin S."/>
            <person name="Spatafora J."/>
            <person name="Crous P."/>
            <person name="Grigoriev I."/>
        </authorList>
    </citation>
    <scope>NUCLEOTIDE SEQUENCE</scope>
    <source>
        <strain evidence="10">CBS 133067</strain>
    </source>
</reference>
<feature type="transmembrane region" description="Helical" evidence="8">
    <location>
        <begin position="446"/>
        <end position="469"/>
    </location>
</feature>
<dbReference type="AlphaFoldDB" id="A0A9P4I666"/>
<dbReference type="PANTHER" id="PTHR43791:SF63">
    <property type="entry name" value="HIGH AFFINITY CYSTEINE TRANSPORTER"/>
    <property type="match status" value="1"/>
</dbReference>
<feature type="transmembrane region" description="Helical" evidence="8">
    <location>
        <begin position="251"/>
        <end position="270"/>
    </location>
</feature>
<dbReference type="PROSITE" id="PS50850">
    <property type="entry name" value="MFS"/>
    <property type="match status" value="1"/>
</dbReference>
<evidence type="ECO:0000313" key="10">
    <source>
        <dbReference type="EMBL" id="KAF2094203.1"/>
    </source>
</evidence>
<evidence type="ECO:0000256" key="3">
    <source>
        <dbReference type="ARBA" id="ARBA00022692"/>
    </source>
</evidence>
<accession>A0A9P4I666</accession>